<dbReference type="EMBL" id="OU466859">
    <property type="protein sequence ID" value="CAH2051761.1"/>
    <property type="molecule type" value="Genomic_DNA"/>
</dbReference>
<dbReference type="Proteomes" id="UP000836841">
    <property type="component" value="Chromosome 3"/>
</dbReference>
<dbReference type="AlphaFoldDB" id="A0AAU9RY33"/>
<feature type="compositionally biased region" description="Basic and acidic residues" evidence="1">
    <location>
        <begin position="419"/>
        <end position="437"/>
    </location>
</feature>
<sequence length="630" mass="71337">MCSGGGLRDGGLRWRLTVVGRSLDIHLLLREIWKIYGLTSHPLIENNLGEKIIERENKETQWRIFGDSEWHIRSLTVKLAGELREFEIDSYGSSQILWDTFIGIVGVVELMRKHAGKQSTTVTTGFKIKIPKFDNSKLIESYSKTLIGRCLNPQKQDVKSLLYMMPRIWKIEEKVAGADLGLGRFQFDFDEETDIIEVLKMEPFHFDYWMVSLVRWKPVVDPNYPSAITFWVRVVGVLLQLWTEPTFRGIGEALGEVKEVDIDEGRIRVVMDGGKPLIFDSLVDFDNGEELPITLRYERLFGYCRFCHSLCHDHTVCLLNGGNNAGEAEERRQANTEMGVRATSYKGAVVGTSSAQQQENELKLQDRVSNYKGKEKAVVTRDREGINRRDQNNGYHMSDRRQGESTSRVYRKGHPSRRSNGDVKQRKGENNRGEHWYGKGQELADNAGRQTEAAKVITQRQYCERQQPSPTRSVKKVWKSLFKDDAIMGMDEEMMENGLSLNGGEHVMDSSLVTLQNVALEKGEEESDDTGRETSLTVGEGEASEASKLGDHQSINQDALDIPAEEGEMIFSDAEIEGNPPSGEICDNNFEDELEENGVSKETNAGKHVLNDKGQTHKTGFNQKRPPRLI</sequence>
<organism evidence="4 5">
    <name type="scientific">Thlaspi arvense</name>
    <name type="common">Field penny-cress</name>
    <dbReference type="NCBI Taxonomy" id="13288"/>
    <lineage>
        <taxon>Eukaryota</taxon>
        <taxon>Viridiplantae</taxon>
        <taxon>Streptophyta</taxon>
        <taxon>Embryophyta</taxon>
        <taxon>Tracheophyta</taxon>
        <taxon>Spermatophyta</taxon>
        <taxon>Magnoliopsida</taxon>
        <taxon>eudicotyledons</taxon>
        <taxon>Gunneridae</taxon>
        <taxon>Pentapetalae</taxon>
        <taxon>rosids</taxon>
        <taxon>malvids</taxon>
        <taxon>Brassicales</taxon>
        <taxon>Brassicaceae</taxon>
        <taxon>Thlaspideae</taxon>
        <taxon>Thlaspi</taxon>
    </lineage>
</organism>
<dbReference type="PANTHER" id="PTHR31286">
    <property type="entry name" value="GLYCINE-RICH CELL WALL STRUCTURAL PROTEIN 1.8-LIKE"/>
    <property type="match status" value="1"/>
</dbReference>
<dbReference type="Pfam" id="PF14111">
    <property type="entry name" value="DUF4283"/>
    <property type="match status" value="1"/>
</dbReference>
<name>A0AAU9RY33_THLAR</name>
<reference evidence="4 5" key="1">
    <citation type="submission" date="2022-03" db="EMBL/GenBank/DDBJ databases">
        <authorList>
            <person name="Nunn A."/>
            <person name="Chopra R."/>
            <person name="Nunn A."/>
            <person name="Contreras Garrido A."/>
        </authorList>
    </citation>
    <scope>NUCLEOTIDE SEQUENCE [LARGE SCALE GENOMIC DNA]</scope>
</reference>
<dbReference type="Pfam" id="PF14392">
    <property type="entry name" value="zf-CCHC_4"/>
    <property type="match status" value="1"/>
</dbReference>
<feature type="region of interest" description="Disordered" evidence="1">
    <location>
        <begin position="367"/>
        <end position="449"/>
    </location>
</feature>
<evidence type="ECO:0000259" key="2">
    <source>
        <dbReference type="Pfam" id="PF14111"/>
    </source>
</evidence>
<evidence type="ECO:0008006" key="6">
    <source>
        <dbReference type="Google" id="ProtNLM"/>
    </source>
</evidence>
<feature type="domain" description="Zinc knuckle CX2CX4HX4C" evidence="3">
    <location>
        <begin position="271"/>
        <end position="318"/>
    </location>
</feature>
<feature type="domain" description="DUF4283" evidence="2">
    <location>
        <begin position="140"/>
        <end position="223"/>
    </location>
</feature>
<feature type="compositionally biased region" description="Basic and acidic residues" evidence="1">
    <location>
        <begin position="372"/>
        <end position="403"/>
    </location>
</feature>
<dbReference type="PANTHER" id="PTHR31286:SF105">
    <property type="entry name" value="DUF4283 DOMAIN-CONTAINING PROTEIN"/>
    <property type="match status" value="1"/>
</dbReference>
<dbReference type="InterPro" id="IPR025836">
    <property type="entry name" value="Zn_knuckle_CX2CX4HX4C"/>
</dbReference>
<dbReference type="InterPro" id="IPR025558">
    <property type="entry name" value="DUF4283"/>
</dbReference>
<evidence type="ECO:0000313" key="4">
    <source>
        <dbReference type="EMBL" id="CAH2051761.1"/>
    </source>
</evidence>
<proteinExistence type="predicted"/>
<dbReference type="InterPro" id="IPR040256">
    <property type="entry name" value="At4g02000-like"/>
</dbReference>
<gene>
    <name evidence="4" type="ORF">TAV2_LOCUS11098</name>
</gene>
<accession>A0AAU9RY33</accession>
<evidence type="ECO:0000256" key="1">
    <source>
        <dbReference type="SAM" id="MobiDB-lite"/>
    </source>
</evidence>
<evidence type="ECO:0000313" key="5">
    <source>
        <dbReference type="Proteomes" id="UP000836841"/>
    </source>
</evidence>
<evidence type="ECO:0000259" key="3">
    <source>
        <dbReference type="Pfam" id="PF14392"/>
    </source>
</evidence>
<feature type="region of interest" description="Disordered" evidence="1">
    <location>
        <begin position="521"/>
        <end position="555"/>
    </location>
</feature>
<feature type="region of interest" description="Disordered" evidence="1">
    <location>
        <begin position="597"/>
        <end position="630"/>
    </location>
</feature>
<protein>
    <recommendedName>
        <fullName evidence="6">DUF4283 domain-containing protein</fullName>
    </recommendedName>
</protein>
<keyword evidence="5" id="KW-1185">Reference proteome</keyword>